<protein>
    <recommendedName>
        <fullName evidence="5">Transcription initiation factor IIE subunit beta</fullName>
    </recommendedName>
</protein>
<dbReference type="GO" id="GO:0001097">
    <property type="term" value="F:TFIIH-class transcription factor complex binding"/>
    <property type="evidence" value="ECO:0007669"/>
    <property type="project" value="TreeGrafter"/>
</dbReference>
<dbReference type="PANTHER" id="PTHR12716">
    <property type="entry name" value="TRANSCRIPTION INITIATION FACTOR IIE, BETA SUBUNIT"/>
    <property type="match status" value="1"/>
</dbReference>
<reference evidence="3" key="1">
    <citation type="submission" date="2020-05" db="EMBL/GenBank/DDBJ databases">
        <title>Phylogenomic resolution of chytrid fungi.</title>
        <authorList>
            <person name="Stajich J.E."/>
            <person name="Amses K."/>
            <person name="Simmons R."/>
            <person name="Seto K."/>
            <person name="Myers J."/>
            <person name="Bonds A."/>
            <person name="Quandt C.A."/>
            <person name="Barry K."/>
            <person name="Liu P."/>
            <person name="Grigoriev I."/>
            <person name="Longcore J.E."/>
            <person name="James T.Y."/>
        </authorList>
    </citation>
    <scope>NUCLEOTIDE SEQUENCE</scope>
    <source>
        <strain evidence="3">JEL0318</strain>
    </source>
</reference>
<accession>A0AAD5X4S3</accession>
<dbReference type="EMBL" id="JADGJD010000028">
    <property type="protein sequence ID" value="KAJ3056565.1"/>
    <property type="molecule type" value="Genomic_DNA"/>
</dbReference>
<dbReference type="InterPro" id="IPR040501">
    <property type="entry name" value="TFA2_Winged_2"/>
</dbReference>
<evidence type="ECO:0000313" key="3">
    <source>
        <dbReference type="EMBL" id="KAJ3056565.1"/>
    </source>
</evidence>
<dbReference type="InterPro" id="IPR054600">
    <property type="entry name" value="TFA2_E-tether"/>
</dbReference>
<name>A0AAD5X4S3_9FUNG</name>
<dbReference type="Proteomes" id="UP001212841">
    <property type="component" value="Unassembled WGS sequence"/>
</dbReference>
<comment type="caution">
    <text evidence="3">The sequence shown here is derived from an EMBL/GenBank/DDBJ whole genome shotgun (WGS) entry which is preliminary data.</text>
</comment>
<dbReference type="InterPro" id="IPR016656">
    <property type="entry name" value="TFIIE-bsu"/>
</dbReference>
<evidence type="ECO:0000259" key="1">
    <source>
        <dbReference type="Pfam" id="PF18121"/>
    </source>
</evidence>
<dbReference type="AlphaFoldDB" id="A0AAD5X4S3"/>
<dbReference type="GO" id="GO:0006367">
    <property type="term" value="P:transcription initiation at RNA polymerase II promoter"/>
    <property type="evidence" value="ECO:0007669"/>
    <property type="project" value="InterPro"/>
</dbReference>
<proteinExistence type="predicted"/>
<sequence length="205" mass="23487">MSKNENRPLSEKTLQSRTNGRYHVPREVWNILKASGSVIFDDITRTYSFKPAHNVRDKAALLVLLKSKRGQDVVAQDYKELKEGWPDILPAVQELEREGQIIVFRGKDGSPKHLYWNDTDLNVKVDSEFQKYWNDVKIPTTALVDNSELAKMMADSGLKGIEVMHTAVKQQVKPKSKKRSNKRIKITNTHLAPLDYSKDLLSELK</sequence>
<dbReference type="GO" id="GO:0005673">
    <property type="term" value="C:transcription factor TFIIE complex"/>
    <property type="evidence" value="ECO:0007669"/>
    <property type="project" value="InterPro"/>
</dbReference>
<feature type="domain" description="TFA2 Winged helix" evidence="1">
    <location>
        <begin position="56"/>
        <end position="117"/>
    </location>
</feature>
<keyword evidence="4" id="KW-1185">Reference proteome</keyword>
<dbReference type="Pfam" id="PF18121">
    <property type="entry name" value="TFA2_Winged_2"/>
    <property type="match status" value="1"/>
</dbReference>
<feature type="domain" description="Transcription initiation factor IIE subunit beta E-tether" evidence="2">
    <location>
        <begin position="122"/>
        <end position="159"/>
    </location>
</feature>
<dbReference type="PANTHER" id="PTHR12716:SF8">
    <property type="entry name" value="TRANSCRIPTION INITIATION FACTOR IIE SUBUNIT BETA"/>
    <property type="match status" value="1"/>
</dbReference>
<evidence type="ECO:0000313" key="4">
    <source>
        <dbReference type="Proteomes" id="UP001212841"/>
    </source>
</evidence>
<dbReference type="Pfam" id="PF22254">
    <property type="entry name" value="TFA2_E-tether"/>
    <property type="match status" value="1"/>
</dbReference>
<evidence type="ECO:0008006" key="5">
    <source>
        <dbReference type="Google" id="ProtNLM"/>
    </source>
</evidence>
<organism evidence="3 4">
    <name type="scientific">Rhizophlyctis rosea</name>
    <dbReference type="NCBI Taxonomy" id="64517"/>
    <lineage>
        <taxon>Eukaryota</taxon>
        <taxon>Fungi</taxon>
        <taxon>Fungi incertae sedis</taxon>
        <taxon>Chytridiomycota</taxon>
        <taxon>Chytridiomycota incertae sedis</taxon>
        <taxon>Chytridiomycetes</taxon>
        <taxon>Rhizophlyctidales</taxon>
        <taxon>Rhizophlyctidaceae</taxon>
        <taxon>Rhizophlyctis</taxon>
    </lineage>
</organism>
<gene>
    <name evidence="3" type="ORF">HK097_005962</name>
</gene>
<evidence type="ECO:0000259" key="2">
    <source>
        <dbReference type="Pfam" id="PF22254"/>
    </source>
</evidence>